<dbReference type="OrthoDB" id="9808480at2"/>
<evidence type="ECO:0000313" key="5">
    <source>
        <dbReference type="Proteomes" id="UP000374630"/>
    </source>
</evidence>
<dbReference type="GO" id="GO:0032259">
    <property type="term" value="P:methylation"/>
    <property type="evidence" value="ECO:0007669"/>
    <property type="project" value="UniProtKB-KW"/>
</dbReference>
<dbReference type="GO" id="GO:0008757">
    <property type="term" value="F:S-adenosylmethionine-dependent methyltransferase activity"/>
    <property type="evidence" value="ECO:0007669"/>
    <property type="project" value="InterPro"/>
</dbReference>
<dbReference type="InterPro" id="IPR013216">
    <property type="entry name" value="Methyltransf_11"/>
</dbReference>
<dbReference type="CDD" id="cd02440">
    <property type="entry name" value="AdoMet_MTases"/>
    <property type="match status" value="1"/>
</dbReference>
<dbReference type="RefSeq" id="WP_150355075.1">
    <property type="nucleotide sequence ID" value="NZ_RZNZ01000012.1"/>
</dbReference>
<reference evidence="4 5" key="1">
    <citation type="journal article" date="2019" name="Syst. Appl. Microbiol.">
        <title>Characterization of Bifidobacterium species in feaces of the Egyptian fruit bat: Description of B. vespertilionis sp. nov. and B. rousetti sp. nov.</title>
        <authorList>
            <person name="Modesto M."/>
            <person name="Satti M."/>
            <person name="Watanabe K."/>
            <person name="Puglisi E."/>
            <person name="Morelli L."/>
            <person name="Huang C.-H."/>
            <person name="Liou J.-S."/>
            <person name="Miyashita M."/>
            <person name="Tamura T."/>
            <person name="Saito S."/>
            <person name="Mori K."/>
            <person name="Huang L."/>
            <person name="Sciavilla P."/>
            <person name="Sandri C."/>
            <person name="Spiezio C."/>
            <person name="Vitali F."/>
            <person name="Cavalieri D."/>
            <person name="Perpetuini G."/>
            <person name="Tofalo R."/>
            <person name="Bonetti A."/>
            <person name="Arita M."/>
            <person name="Mattarelli P."/>
        </authorList>
    </citation>
    <scope>NUCLEOTIDE SEQUENCE [LARGE SCALE GENOMIC DNA]</scope>
    <source>
        <strain evidence="2 5">RST16</strain>
        <strain evidence="3 4">RST8</strain>
    </source>
</reference>
<feature type="domain" description="Methyltransferase type 11" evidence="1">
    <location>
        <begin position="77"/>
        <end position="168"/>
    </location>
</feature>
<dbReference type="AlphaFoldDB" id="A0A5J5DWM0"/>
<proteinExistence type="predicted"/>
<organism evidence="3 4">
    <name type="scientific">Bifidobacterium vespertilionis</name>
    <dbReference type="NCBI Taxonomy" id="2562524"/>
    <lineage>
        <taxon>Bacteria</taxon>
        <taxon>Bacillati</taxon>
        <taxon>Actinomycetota</taxon>
        <taxon>Actinomycetes</taxon>
        <taxon>Bifidobacteriales</taxon>
        <taxon>Bifidobacteriaceae</taxon>
        <taxon>Bifidobacterium</taxon>
    </lineage>
</organism>
<keyword evidence="5" id="KW-1185">Reference proteome</keyword>
<dbReference type="SUPFAM" id="SSF53335">
    <property type="entry name" value="S-adenosyl-L-methionine-dependent methyltransferases"/>
    <property type="match status" value="1"/>
</dbReference>
<name>A0A5J5DWM0_9BIFI</name>
<dbReference type="Proteomes" id="UP000374630">
    <property type="component" value="Unassembled WGS sequence"/>
</dbReference>
<keyword evidence="3" id="KW-0808">Transferase</keyword>
<dbReference type="EMBL" id="RZOA01000036">
    <property type="protein sequence ID" value="KAA8821040.1"/>
    <property type="molecule type" value="Genomic_DNA"/>
</dbReference>
<keyword evidence="3" id="KW-0489">Methyltransferase</keyword>
<accession>A0A5J5DWM0</accession>
<dbReference type="EMBL" id="RZNZ01000012">
    <property type="protein sequence ID" value="KAA8819029.1"/>
    <property type="molecule type" value="Genomic_DNA"/>
</dbReference>
<protein>
    <submittedName>
        <fullName evidence="3">Class I SAM-dependent methyltransferase</fullName>
    </submittedName>
</protein>
<dbReference type="Gene3D" id="3.40.50.150">
    <property type="entry name" value="Vaccinia Virus protein VP39"/>
    <property type="match status" value="1"/>
</dbReference>
<dbReference type="InterPro" id="IPR029063">
    <property type="entry name" value="SAM-dependent_MTases_sf"/>
</dbReference>
<evidence type="ECO:0000313" key="4">
    <source>
        <dbReference type="Proteomes" id="UP000345527"/>
    </source>
</evidence>
<comment type="caution">
    <text evidence="3">The sequence shown here is derived from an EMBL/GenBank/DDBJ whole genome shotgun (WGS) entry which is preliminary data.</text>
</comment>
<dbReference type="Proteomes" id="UP000345527">
    <property type="component" value="Unassembled WGS sequence"/>
</dbReference>
<dbReference type="Pfam" id="PF08241">
    <property type="entry name" value="Methyltransf_11"/>
    <property type="match status" value="1"/>
</dbReference>
<gene>
    <name evidence="3" type="ORF">EM848_11515</name>
    <name evidence="2" type="ORF">EMO90_08730</name>
</gene>
<evidence type="ECO:0000259" key="1">
    <source>
        <dbReference type="Pfam" id="PF08241"/>
    </source>
</evidence>
<evidence type="ECO:0000313" key="3">
    <source>
        <dbReference type="EMBL" id="KAA8821040.1"/>
    </source>
</evidence>
<evidence type="ECO:0000313" key="2">
    <source>
        <dbReference type="EMBL" id="KAA8819029.1"/>
    </source>
</evidence>
<sequence length="267" mass="28894">MSDSADVGTGVGAAGFGDAGAAGSGGTNPGGANSDGFRHEYFDDFERDHPNIFASKLALLKTAITLDGIRDAGYTVSVGAGTGSYEAALEKAGVTVNRIVEPSPDLAAQARRRGFNVTQAYAQDVAFDDESIDTVFYNGSAFGFIDEDTLRAVFRAHYRQLKHGGVIALLDVPPASALGLAVQASFLIEGESYIGSVLRSSWYADRVPRKEYWRTTEWYRNLLEESGFSRFATWQTLLRHPIYQNDAPEPVVNGYQEGSYVALVARK</sequence>